<dbReference type="InterPro" id="IPR015500">
    <property type="entry name" value="Peptidase_S8_subtilisin-rel"/>
</dbReference>
<evidence type="ECO:0000313" key="7">
    <source>
        <dbReference type="Proteomes" id="UP001628179"/>
    </source>
</evidence>
<keyword evidence="1" id="KW-0645">Protease</keyword>
<evidence type="ECO:0000256" key="3">
    <source>
        <dbReference type="ARBA" id="ARBA00022825"/>
    </source>
</evidence>
<comment type="caution">
    <text evidence="6">The sequence shown here is derived from an EMBL/GenBank/DDBJ whole genome shotgun (WGS) entry which is preliminary data.</text>
</comment>
<dbReference type="InterPro" id="IPR000209">
    <property type="entry name" value="Peptidase_S8/S53_dom"/>
</dbReference>
<keyword evidence="3" id="KW-0720">Serine protease</keyword>
<feature type="compositionally biased region" description="Basic and acidic residues" evidence="4">
    <location>
        <begin position="1"/>
        <end position="11"/>
    </location>
</feature>
<keyword evidence="7" id="KW-1185">Reference proteome</keyword>
<gene>
    <name evidence="6" type="ORF">MFIFM68171_08699</name>
</gene>
<feature type="region of interest" description="Disordered" evidence="4">
    <location>
        <begin position="1"/>
        <end position="43"/>
    </location>
</feature>
<accession>A0ABQ0GL62</accession>
<keyword evidence="2" id="KW-0378">Hydrolase</keyword>
<dbReference type="RefSeq" id="XP_070920220.1">
    <property type="nucleotide sequence ID" value="XM_071064119.1"/>
</dbReference>
<dbReference type="EMBL" id="BAAFSV010000005">
    <property type="protein sequence ID" value="GAB1318489.1"/>
    <property type="molecule type" value="Genomic_DNA"/>
</dbReference>
<proteinExistence type="predicted"/>
<dbReference type="Pfam" id="PF00082">
    <property type="entry name" value="Peptidase_S8"/>
    <property type="match status" value="1"/>
</dbReference>
<reference evidence="6 7" key="1">
    <citation type="submission" date="2024-09" db="EMBL/GenBank/DDBJ databases">
        <title>Itraconazole resistance in Madurella fahalii resulting from another homologue of gene encoding cytochrome P450 14-alpha sterol demethylase (CYP51).</title>
        <authorList>
            <person name="Yoshioka I."/>
            <person name="Fahal A.H."/>
            <person name="Kaneko S."/>
            <person name="Yaguchi T."/>
        </authorList>
    </citation>
    <scope>NUCLEOTIDE SEQUENCE [LARGE SCALE GENOMIC DNA]</scope>
    <source>
        <strain evidence="6 7">IFM 68171</strain>
    </source>
</reference>
<dbReference type="InterPro" id="IPR036852">
    <property type="entry name" value="Peptidase_S8/S53_dom_sf"/>
</dbReference>
<dbReference type="PRINTS" id="PR00723">
    <property type="entry name" value="SUBTILISIN"/>
</dbReference>
<evidence type="ECO:0000256" key="1">
    <source>
        <dbReference type="ARBA" id="ARBA00022670"/>
    </source>
</evidence>
<organism evidence="6 7">
    <name type="scientific">Madurella fahalii</name>
    <dbReference type="NCBI Taxonomy" id="1157608"/>
    <lineage>
        <taxon>Eukaryota</taxon>
        <taxon>Fungi</taxon>
        <taxon>Dikarya</taxon>
        <taxon>Ascomycota</taxon>
        <taxon>Pezizomycotina</taxon>
        <taxon>Sordariomycetes</taxon>
        <taxon>Sordariomycetidae</taxon>
        <taxon>Sordariales</taxon>
        <taxon>Sordariales incertae sedis</taxon>
        <taxon>Madurella</taxon>
    </lineage>
</organism>
<dbReference type="SUPFAM" id="SSF52743">
    <property type="entry name" value="Subtilisin-like"/>
    <property type="match status" value="1"/>
</dbReference>
<evidence type="ECO:0000259" key="5">
    <source>
        <dbReference type="Pfam" id="PF00082"/>
    </source>
</evidence>
<evidence type="ECO:0000256" key="4">
    <source>
        <dbReference type="SAM" id="MobiDB-lite"/>
    </source>
</evidence>
<feature type="compositionally biased region" description="Acidic residues" evidence="4">
    <location>
        <begin position="12"/>
        <end position="24"/>
    </location>
</feature>
<feature type="domain" description="Peptidase S8/S53" evidence="5">
    <location>
        <begin position="384"/>
        <end position="594"/>
    </location>
</feature>
<dbReference type="GeneID" id="98179442"/>
<dbReference type="Proteomes" id="UP001628179">
    <property type="component" value="Unassembled WGS sequence"/>
</dbReference>
<evidence type="ECO:0000313" key="6">
    <source>
        <dbReference type="EMBL" id="GAB1318489.1"/>
    </source>
</evidence>
<name>A0ABQ0GL62_9PEZI</name>
<protein>
    <recommendedName>
        <fullName evidence="5">Peptidase S8/S53 domain-containing protein</fullName>
    </recommendedName>
</protein>
<evidence type="ECO:0000256" key="2">
    <source>
        <dbReference type="ARBA" id="ARBA00022801"/>
    </source>
</evidence>
<sequence>MVQERARRQESDSDYSDGSGEDPGDVAGGHTSASRTASEVKNRDSVDAPALCRAILLRHLISRSPGVLLIGDHQNRTPYQLRLEQIGVSLMARSRHGQDMKDKHRRYESATASDSILSYIRAYCIRNFNAEDTIRALYPPGQEKSINFNLIGIAAPVPEDHLNWLERHLTLESVLSQVTLPSIKSTPLQPGTETTNDVAARRAQYSNARRTSRRDAVRVFSWLRKRGVEKVIKVVVMDTDEHFHDDEAIENALEGFEVEKWDWKRYDIPSGVIARSTSAVEDVTLYFSGNDAILDDWGGAEGFGNESLFPELRRVQVQLDPGVSNEELRVAILRKLRRRNVVVEVGIDIGSKSSAKTRDGIDSLSKSFWSLFDRIYPSQDLPRIKIAIIDDGIDVMEHGLAEMVAGGLTFSDSPYFVSMTGHGTALARVIQRLCPHSRLYVAKLPIHTDEVTLAPRIDPLSIAKALRWATGHKVDMICIGFTQSFPASSEALTLLAAPVGGVVHEGTAILVPAGDPGRVDESSLSKFIGTTTIGDNSSHGPNLQWVGSGGADFLFDGFPEAITSQDGAGNLEHIVSGSSIATAVACGFAALLLHLRRLPGSADRREVAHPPDSFIRNVFRGMVDKHQPKYVSVRQALLDMVGNGRDEQAFKEKVERYAWPYM</sequence>
<dbReference type="Gene3D" id="3.40.50.200">
    <property type="entry name" value="Peptidase S8/S53 domain"/>
    <property type="match status" value="1"/>
</dbReference>